<feature type="domain" description="STAS" evidence="2">
    <location>
        <begin position="36"/>
        <end position="126"/>
    </location>
</feature>
<dbReference type="InterPro" id="IPR002645">
    <property type="entry name" value="STAS_dom"/>
</dbReference>
<dbReference type="Gene3D" id="3.30.750.24">
    <property type="entry name" value="STAS domain"/>
    <property type="match status" value="1"/>
</dbReference>
<dbReference type="EMBL" id="BAAAZO010000012">
    <property type="protein sequence ID" value="GAA3636743.1"/>
    <property type="molecule type" value="Genomic_DNA"/>
</dbReference>
<keyword evidence="4" id="KW-1185">Reference proteome</keyword>
<evidence type="ECO:0000313" key="3">
    <source>
        <dbReference type="EMBL" id="GAA3636743.1"/>
    </source>
</evidence>
<feature type="region of interest" description="Disordered" evidence="1">
    <location>
        <begin position="1"/>
        <end position="36"/>
    </location>
</feature>
<sequence>MNDEKDAGMAGQRPRHLQSVGPDGPPQSRRQPRAQGDVSVYDQDGYVVVLLHGSIDIDQTQELEEAGGYAIERDMPIMIDVRHVAMIDSVGISFLVRVAASVRAQGGTITLCGPAPLVEEMLSVAGAGTLFAWVEGRSGPDGLPTP</sequence>
<name>A0ABP7AN69_9ACTN</name>
<gene>
    <name evidence="3" type="ORF">GCM10022223_64110</name>
</gene>
<dbReference type="InterPro" id="IPR036513">
    <property type="entry name" value="STAS_dom_sf"/>
</dbReference>
<dbReference type="Pfam" id="PF13466">
    <property type="entry name" value="STAS_2"/>
    <property type="match status" value="1"/>
</dbReference>
<proteinExistence type="predicted"/>
<dbReference type="PANTHER" id="PTHR33495">
    <property type="entry name" value="ANTI-SIGMA FACTOR ANTAGONIST TM_1081-RELATED-RELATED"/>
    <property type="match status" value="1"/>
</dbReference>
<protein>
    <recommendedName>
        <fullName evidence="2">STAS domain-containing protein</fullName>
    </recommendedName>
</protein>
<evidence type="ECO:0000256" key="1">
    <source>
        <dbReference type="SAM" id="MobiDB-lite"/>
    </source>
</evidence>
<evidence type="ECO:0000259" key="2">
    <source>
        <dbReference type="PROSITE" id="PS50801"/>
    </source>
</evidence>
<dbReference type="Proteomes" id="UP001501074">
    <property type="component" value="Unassembled WGS sequence"/>
</dbReference>
<reference evidence="4" key="1">
    <citation type="journal article" date="2019" name="Int. J. Syst. Evol. Microbiol.">
        <title>The Global Catalogue of Microorganisms (GCM) 10K type strain sequencing project: providing services to taxonomists for standard genome sequencing and annotation.</title>
        <authorList>
            <consortium name="The Broad Institute Genomics Platform"/>
            <consortium name="The Broad Institute Genome Sequencing Center for Infectious Disease"/>
            <person name="Wu L."/>
            <person name="Ma J."/>
        </authorList>
    </citation>
    <scope>NUCLEOTIDE SEQUENCE [LARGE SCALE GENOMIC DNA]</scope>
    <source>
        <strain evidence="4">JCM 16902</strain>
    </source>
</reference>
<organism evidence="3 4">
    <name type="scientific">Kineosporia mesophila</name>
    <dbReference type="NCBI Taxonomy" id="566012"/>
    <lineage>
        <taxon>Bacteria</taxon>
        <taxon>Bacillati</taxon>
        <taxon>Actinomycetota</taxon>
        <taxon>Actinomycetes</taxon>
        <taxon>Kineosporiales</taxon>
        <taxon>Kineosporiaceae</taxon>
        <taxon>Kineosporia</taxon>
    </lineage>
</organism>
<dbReference type="PROSITE" id="PS50801">
    <property type="entry name" value="STAS"/>
    <property type="match status" value="1"/>
</dbReference>
<evidence type="ECO:0000313" key="4">
    <source>
        <dbReference type="Proteomes" id="UP001501074"/>
    </source>
</evidence>
<dbReference type="InterPro" id="IPR058548">
    <property type="entry name" value="MlaB-like_STAS"/>
</dbReference>
<dbReference type="CDD" id="cd07043">
    <property type="entry name" value="STAS_anti-anti-sigma_factors"/>
    <property type="match status" value="1"/>
</dbReference>
<dbReference type="SUPFAM" id="SSF52091">
    <property type="entry name" value="SpoIIaa-like"/>
    <property type="match status" value="1"/>
</dbReference>
<accession>A0ABP7AN69</accession>
<comment type="caution">
    <text evidence="3">The sequence shown here is derived from an EMBL/GenBank/DDBJ whole genome shotgun (WGS) entry which is preliminary data.</text>
</comment>